<protein>
    <recommendedName>
        <fullName evidence="3">Thil AANH domain-containing protein</fullName>
    </recommendedName>
</protein>
<accession>A0A147K0Z5</accession>
<dbReference type="EMBL" id="LQMQ01000005">
    <property type="protein sequence ID" value="KUO42476.1"/>
    <property type="molecule type" value="Genomic_DNA"/>
</dbReference>
<sequence length="223" mass="25156">MAMARERVVCLVSGGIDSPVALALAARRFDVLPLHFCLYPYTCEDSFLVAMRVLEDVRKKVDFEKVIVYPWSKVLKKIMGGQQRSYACLLCRRGMFRAAELVCQREGASGIVTGESLGQKASQTLTNLWATTAGLKFPVLRPLLGMDKVEVEQLSRRLGIWHEVHAGCCYATPRYPRTRASPVAVDSLLKRLNLEEAIREQLDGALEVRTFREDFESYLEKLV</sequence>
<dbReference type="GO" id="GO:0002937">
    <property type="term" value="P:tRNA 4-thiouridine biosynthesis"/>
    <property type="evidence" value="ECO:0007669"/>
    <property type="project" value="TreeGrafter"/>
</dbReference>
<evidence type="ECO:0000313" key="5">
    <source>
        <dbReference type="Proteomes" id="UP000074294"/>
    </source>
</evidence>
<dbReference type="PANTHER" id="PTHR43209">
    <property type="entry name" value="TRNA SULFURTRANSFERASE"/>
    <property type="match status" value="1"/>
</dbReference>
<gene>
    <name evidence="4" type="ORF">APZ16_04065</name>
</gene>
<dbReference type="InterPro" id="IPR020536">
    <property type="entry name" value="ThiI_AANH"/>
</dbReference>
<dbReference type="GO" id="GO:0004810">
    <property type="term" value="F:CCA tRNA nucleotidyltransferase activity"/>
    <property type="evidence" value="ECO:0007669"/>
    <property type="project" value="InterPro"/>
</dbReference>
<dbReference type="STRING" id="1776334.APZ16_04065"/>
<evidence type="ECO:0000259" key="3">
    <source>
        <dbReference type="Pfam" id="PF02568"/>
    </source>
</evidence>
<dbReference type="Pfam" id="PF02568">
    <property type="entry name" value="ThiI"/>
    <property type="match status" value="1"/>
</dbReference>
<dbReference type="GO" id="GO:0005524">
    <property type="term" value="F:ATP binding"/>
    <property type="evidence" value="ECO:0007669"/>
    <property type="project" value="UniProtKB-KW"/>
</dbReference>
<dbReference type="SUPFAM" id="SSF52402">
    <property type="entry name" value="Adenine nucleotide alpha hydrolases-like"/>
    <property type="match status" value="1"/>
</dbReference>
<dbReference type="PANTHER" id="PTHR43209:SF1">
    <property type="entry name" value="TRNA SULFURTRANSFERASE"/>
    <property type="match status" value="1"/>
</dbReference>
<evidence type="ECO:0000256" key="1">
    <source>
        <dbReference type="ARBA" id="ARBA00022741"/>
    </source>
</evidence>
<dbReference type="AlphaFoldDB" id="A0A147K0Z5"/>
<dbReference type="GO" id="GO:0005829">
    <property type="term" value="C:cytosol"/>
    <property type="evidence" value="ECO:0007669"/>
    <property type="project" value="TreeGrafter"/>
</dbReference>
<comment type="caution">
    <text evidence="4">The sequence shown here is derived from an EMBL/GenBank/DDBJ whole genome shotgun (WGS) entry which is preliminary data.</text>
</comment>
<reference evidence="4 5" key="1">
    <citation type="journal article" date="2016" name="Nat. Microbiol.">
        <title>Genomic inference of the metabolism of cosmopolitan subsurface Archaea, Hadesarchaea.</title>
        <authorList>
            <person name="Baker B.J."/>
            <person name="Saw J.H."/>
            <person name="Lind A.E."/>
            <person name="Lazar C.S."/>
            <person name="Hinrichs K.-U."/>
            <person name="Teske A.P."/>
            <person name="Ettema T.J."/>
        </authorList>
    </citation>
    <scope>NUCLEOTIDE SEQUENCE [LARGE SCALE GENOMIC DNA]</scope>
</reference>
<evidence type="ECO:0000313" key="4">
    <source>
        <dbReference type="EMBL" id="KUO42476.1"/>
    </source>
</evidence>
<dbReference type="Proteomes" id="UP000074294">
    <property type="component" value="Unassembled WGS sequence"/>
</dbReference>
<dbReference type="GO" id="GO:0052837">
    <property type="term" value="P:thiazole biosynthetic process"/>
    <property type="evidence" value="ECO:0007669"/>
    <property type="project" value="TreeGrafter"/>
</dbReference>
<name>A0A147K0Z5_HADYE</name>
<dbReference type="Gene3D" id="3.40.50.620">
    <property type="entry name" value="HUPs"/>
    <property type="match status" value="1"/>
</dbReference>
<keyword evidence="1" id="KW-0547">Nucleotide-binding</keyword>
<proteinExistence type="predicted"/>
<organism evidence="4 5">
    <name type="scientific">Hadarchaeum yellowstonense</name>
    <dbReference type="NCBI Taxonomy" id="1776334"/>
    <lineage>
        <taxon>Archaea</taxon>
        <taxon>Methanobacteriati</taxon>
        <taxon>Candidatus Hadarchaeota</taxon>
        <taxon>Candidatus Hadarchaeia</taxon>
        <taxon>Candidatus Hadarchaeales</taxon>
        <taxon>Candidatus Hadarchaeaceae</taxon>
        <taxon>Candidatus Hadarchaeum</taxon>
    </lineage>
</organism>
<evidence type="ECO:0000256" key="2">
    <source>
        <dbReference type="ARBA" id="ARBA00022840"/>
    </source>
</evidence>
<keyword evidence="2" id="KW-0067">ATP-binding</keyword>
<dbReference type="InterPro" id="IPR014729">
    <property type="entry name" value="Rossmann-like_a/b/a_fold"/>
</dbReference>
<dbReference type="InterPro" id="IPR050102">
    <property type="entry name" value="tRNA_sulfurtransferase_ThiI"/>
</dbReference>
<feature type="domain" description="Thil AANH" evidence="3">
    <location>
        <begin position="5"/>
        <end position="192"/>
    </location>
</feature>